<dbReference type="Gene3D" id="3.80.10.10">
    <property type="entry name" value="Ribonuclease Inhibitor"/>
    <property type="match status" value="1"/>
</dbReference>
<reference evidence="6 7" key="1">
    <citation type="submission" date="2020-08" db="EMBL/GenBank/DDBJ databases">
        <title>Plant Genome Project.</title>
        <authorList>
            <person name="Zhang R.-G."/>
        </authorList>
    </citation>
    <scope>NUCLEOTIDE SEQUENCE [LARGE SCALE GENOMIC DNA]</scope>
    <source>
        <tissue evidence="6">Rhizome</tissue>
    </source>
</reference>
<evidence type="ECO:0000256" key="3">
    <source>
        <dbReference type="ARBA" id="ARBA00022737"/>
    </source>
</evidence>
<accession>A0A8J5H1K3</accession>
<keyword evidence="1" id="KW-0433">Leucine-rich repeat</keyword>
<evidence type="ECO:0000313" key="7">
    <source>
        <dbReference type="Proteomes" id="UP000734854"/>
    </source>
</evidence>
<feature type="signal peptide" evidence="4">
    <location>
        <begin position="1"/>
        <end position="28"/>
    </location>
</feature>
<keyword evidence="7" id="KW-1185">Reference proteome</keyword>
<feature type="chain" id="PRO_5035174459" description="Leucine-rich repeat-containing N-terminal plant-type domain-containing protein" evidence="4">
    <location>
        <begin position="29"/>
        <end position="201"/>
    </location>
</feature>
<evidence type="ECO:0000259" key="5">
    <source>
        <dbReference type="Pfam" id="PF08263"/>
    </source>
</evidence>
<dbReference type="PANTHER" id="PTHR47988">
    <property type="entry name" value="SOMATIC EMBRYOGENESIS RECEPTOR KINASE 1"/>
    <property type="match status" value="1"/>
</dbReference>
<dbReference type="SUPFAM" id="SSF52058">
    <property type="entry name" value="L domain-like"/>
    <property type="match status" value="1"/>
</dbReference>
<sequence>MVIAGDVATGILVVALSAAFLLSSLVSSNSDADALAVFRQSLSDPGGKFDSWDPTLDTPCTWFHITCNQENRVTRVDLGHSNLSGHLVPELGNIEFLQFLELHHNNIQGTIPVELGNLKNLVDLSLNHNSFSGVIPPTLGNLKNLLSLRLNDNHLTGHVPRAILENHNIKVLNVSNNDLSGPIPTTGPFEPFSLNNLEKRD</sequence>
<evidence type="ECO:0000256" key="2">
    <source>
        <dbReference type="ARBA" id="ARBA00022729"/>
    </source>
</evidence>
<gene>
    <name evidence="6" type="ORF">ZIOFF_021515</name>
</gene>
<dbReference type="Pfam" id="PF00560">
    <property type="entry name" value="LRR_1"/>
    <property type="match status" value="3"/>
</dbReference>
<protein>
    <recommendedName>
        <fullName evidence="5">Leucine-rich repeat-containing N-terminal plant-type domain-containing protein</fullName>
    </recommendedName>
</protein>
<dbReference type="FunFam" id="3.80.10.10:FF:000024">
    <property type="entry name" value="Somatic embryogenesis receptor kinase 1"/>
    <property type="match status" value="1"/>
</dbReference>
<keyword evidence="3" id="KW-0677">Repeat</keyword>
<name>A0A8J5H1K3_ZINOF</name>
<dbReference type="AlphaFoldDB" id="A0A8J5H1K3"/>
<dbReference type="Proteomes" id="UP000734854">
    <property type="component" value="Unassembled WGS sequence"/>
</dbReference>
<proteinExistence type="predicted"/>
<dbReference type="InterPro" id="IPR013210">
    <property type="entry name" value="LRR_N_plant-typ"/>
</dbReference>
<dbReference type="EMBL" id="JACMSC010000006">
    <property type="protein sequence ID" value="KAG6518113.1"/>
    <property type="molecule type" value="Genomic_DNA"/>
</dbReference>
<keyword evidence="2 4" id="KW-0732">Signal</keyword>
<dbReference type="Pfam" id="PF08263">
    <property type="entry name" value="LRRNT_2"/>
    <property type="match status" value="1"/>
</dbReference>
<organism evidence="6 7">
    <name type="scientific">Zingiber officinale</name>
    <name type="common">Ginger</name>
    <name type="synonym">Amomum zingiber</name>
    <dbReference type="NCBI Taxonomy" id="94328"/>
    <lineage>
        <taxon>Eukaryota</taxon>
        <taxon>Viridiplantae</taxon>
        <taxon>Streptophyta</taxon>
        <taxon>Embryophyta</taxon>
        <taxon>Tracheophyta</taxon>
        <taxon>Spermatophyta</taxon>
        <taxon>Magnoliopsida</taxon>
        <taxon>Liliopsida</taxon>
        <taxon>Zingiberales</taxon>
        <taxon>Zingiberaceae</taxon>
        <taxon>Zingiber</taxon>
    </lineage>
</organism>
<comment type="caution">
    <text evidence="6">The sequence shown here is derived from an EMBL/GenBank/DDBJ whole genome shotgun (WGS) entry which is preliminary data.</text>
</comment>
<dbReference type="InterPro" id="IPR001611">
    <property type="entry name" value="Leu-rich_rpt"/>
</dbReference>
<evidence type="ECO:0000256" key="1">
    <source>
        <dbReference type="ARBA" id="ARBA00022614"/>
    </source>
</evidence>
<dbReference type="InterPro" id="IPR032675">
    <property type="entry name" value="LRR_dom_sf"/>
</dbReference>
<evidence type="ECO:0000313" key="6">
    <source>
        <dbReference type="EMBL" id="KAG6518113.1"/>
    </source>
</evidence>
<evidence type="ECO:0000256" key="4">
    <source>
        <dbReference type="SAM" id="SignalP"/>
    </source>
</evidence>
<feature type="domain" description="Leucine-rich repeat-containing N-terminal plant-type" evidence="5">
    <location>
        <begin position="28"/>
        <end position="68"/>
    </location>
</feature>